<keyword evidence="7" id="KW-1185">Reference proteome</keyword>
<dbReference type="InterPro" id="IPR045238">
    <property type="entry name" value="Tim23-like"/>
</dbReference>
<dbReference type="AlphaFoldDB" id="A0AAQ3M7G7"/>
<comment type="subcellular location">
    <subcellularLocation>
        <location evidence="1">Membrane</location>
        <topology evidence="1">Multi-pass membrane protein</topology>
    </subcellularLocation>
</comment>
<feature type="region of interest" description="Disordered" evidence="5">
    <location>
        <begin position="1"/>
        <end position="27"/>
    </location>
</feature>
<evidence type="ECO:0000256" key="1">
    <source>
        <dbReference type="ARBA" id="ARBA00004141"/>
    </source>
</evidence>
<accession>A0AAQ3M7G7</accession>
<dbReference type="GO" id="GO:0008320">
    <property type="term" value="F:protein transmembrane transporter activity"/>
    <property type="evidence" value="ECO:0007669"/>
    <property type="project" value="TreeGrafter"/>
</dbReference>
<organism evidence="6 7">
    <name type="scientific">Acrodontium crateriforme</name>
    <dbReference type="NCBI Taxonomy" id="150365"/>
    <lineage>
        <taxon>Eukaryota</taxon>
        <taxon>Fungi</taxon>
        <taxon>Dikarya</taxon>
        <taxon>Ascomycota</taxon>
        <taxon>Pezizomycotina</taxon>
        <taxon>Dothideomycetes</taxon>
        <taxon>Dothideomycetidae</taxon>
        <taxon>Mycosphaerellales</taxon>
        <taxon>Teratosphaeriaceae</taxon>
        <taxon>Acrodontium</taxon>
    </lineage>
</organism>
<gene>
    <name evidence="6" type="ORF">R9X50_00563700</name>
</gene>
<keyword evidence="3" id="KW-1133">Transmembrane helix</keyword>
<protein>
    <submittedName>
        <fullName evidence="6">Tim17-domain-containing protein</fullName>
    </submittedName>
</protein>
<dbReference type="EMBL" id="CP138588">
    <property type="protein sequence ID" value="WPH02769.1"/>
    <property type="molecule type" value="Genomic_DNA"/>
</dbReference>
<reference evidence="6 7" key="1">
    <citation type="submission" date="2023-11" db="EMBL/GenBank/DDBJ databases">
        <title>An acidophilic fungus is an integral part of prey digestion in a carnivorous sundew plant.</title>
        <authorList>
            <person name="Tsai I.J."/>
        </authorList>
    </citation>
    <scope>NUCLEOTIDE SEQUENCE [LARGE SCALE GENOMIC DNA]</scope>
    <source>
        <strain evidence="6">169a</strain>
    </source>
</reference>
<evidence type="ECO:0000313" key="6">
    <source>
        <dbReference type="EMBL" id="WPH02769.1"/>
    </source>
</evidence>
<dbReference type="PANTHER" id="PTHR15371:SF0">
    <property type="entry name" value="SD19278P"/>
    <property type="match status" value="1"/>
</dbReference>
<dbReference type="GO" id="GO:0030150">
    <property type="term" value="P:protein import into mitochondrial matrix"/>
    <property type="evidence" value="ECO:0007669"/>
    <property type="project" value="TreeGrafter"/>
</dbReference>
<keyword evidence="4" id="KW-0472">Membrane</keyword>
<dbReference type="Proteomes" id="UP001303373">
    <property type="component" value="Chromosome 9"/>
</dbReference>
<evidence type="ECO:0000313" key="7">
    <source>
        <dbReference type="Proteomes" id="UP001303373"/>
    </source>
</evidence>
<sequence length="225" mass="23184">MSFWGAITGRKATQTSSGGSSDELRDSAPTTVIQASPYRGPSNDDVSSFINTPSAYDPAALHPLAGLNQDTLDYLSLDESALSDIPGSQSLLPSRGWSDDLCYGTGVSYLAALSIGGAWGLAEGLNRLPSTAPPKLRLNSALNAITRRGPFLGNSAGVVAMLYNGVNSTIGYARGKHDSFNSVAAGAISGAVFKSTRGVRPAATAAVIVGGVAGSWALTRKMLFE</sequence>
<dbReference type="Pfam" id="PF02466">
    <property type="entry name" value="Tim17"/>
    <property type="match status" value="1"/>
</dbReference>
<evidence type="ECO:0000256" key="3">
    <source>
        <dbReference type="ARBA" id="ARBA00022989"/>
    </source>
</evidence>
<dbReference type="GO" id="GO:0005744">
    <property type="term" value="C:TIM23 mitochondrial import inner membrane translocase complex"/>
    <property type="evidence" value="ECO:0007669"/>
    <property type="project" value="TreeGrafter"/>
</dbReference>
<evidence type="ECO:0000256" key="4">
    <source>
        <dbReference type="ARBA" id="ARBA00023136"/>
    </source>
</evidence>
<name>A0AAQ3M7G7_9PEZI</name>
<proteinExistence type="predicted"/>
<evidence type="ECO:0000256" key="5">
    <source>
        <dbReference type="SAM" id="MobiDB-lite"/>
    </source>
</evidence>
<evidence type="ECO:0000256" key="2">
    <source>
        <dbReference type="ARBA" id="ARBA00022692"/>
    </source>
</evidence>
<dbReference type="PANTHER" id="PTHR15371">
    <property type="entry name" value="TIM23"/>
    <property type="match status" value="1"/>
</dbReference>
<keyword evidence="2" id="KW-0812">Transmembrane</keyword>
<feature type="compositionally biased region" description="Polar residues" evidence="5">
    <location>
        <begin position="11"/>
        <end position="20"/>
    </location>
</feature>